<dbReference type="Proteomes" id="UP000186922">
    <property type="component" value="Unassembled WGS sequence"/>
</dbReference>
<evidence type="ECO:0000256" key="11">
    <source>
        <dbReference type="SAM" id="Phobius"/>
    </source>
</evidence>
<keyword evidence="14" id="KW-1185">Reference proteome</keyword>
<evidence type="ECO:0000313" key="14">
    <source>
        <dbReference type="Proteomes" id="UP000186922"/>
    </source>
</evidence>
<name>A0A1D1V4T4_RAMVA</name>
<dbReference type="PANTHER" id="PTHR24248">
    <property type="entry name" value="ADRENERGIC RECEPTOR-RELATED G-PROTEIN COUPLED RECEPTOR"/>
    <property type="match status" value="1"/>
</dbReference>
<dbReference type="SUPFAM" id="SSF81321">
    <property type="entry name" value="Family A G protein-coupled receptor-like"/>
    <property type="match status" value="1"/>
</dbReference>
<gene>
    <name evidence="13" type="primary">RvY_06404-1</name>
    <name evidence="13" type="synonym">RvY_06404.1</name>
    <name evidence="13" type="ORF">RvY_06404</name>
</gene>
<evidence type="ECO:0000256" key="10">
    <source>
        <dbReference type="SAM" id="MobiDB-lite"/>
    </source>
</evidence>
<protein>
    <recommendedName>
        <fullName evidence="12">G-protein coupled receptors family 1 profile domain-containing protein</fullName>
    </recommendedName>
</protein>
<feature type="compositionally biased region" description="Polar residues" evidence="10">
    <location>
        <begin position="273"/>
        <end position="287"/>
    </location>
</feature>
<dbReference type="OrthoDB" id="6432764at2759"/>
<dbReference type="EMBL" id="BDGG01000002">
    <property type="protein sequence ID" value="GAU94677.1"/>
    <property type="molecule type" value="Genomic_DNA"/>
</dbReference>
<dbReference type="Pfam" id="PF00001">
    <property type="entry name" value="7tm_1"/>
    <property type="match status" value="1"/>
</dbReference>
<evidence type="ECO:0000313" key="13">
    <source>
        <dbReference type="EMBL" id="GAU94677.1"/>
    </source>
</evidence>
<reference evidence="13 14" key="1">
    <citation type="journal article" date="2016" name="Nat. Commun.">
        <title>Extremotolerant tardigrade genome and improved radiotolerance of human cultured cells by tardigrade-unique protein.</title>
        <authorList>
            <person name="Hashimoto T."/>
            <person name="Horikawa D.D."/>
            <person name="Saito Y."/>
            <person name="Kuwahara H."/>
            <person name="Kozuka-Hata H."/>
            <person name="Shin-I T."/>
            <person name="Minakuchi Y."/>
            <person name="Ohishi K."/>
            <person name="Motoyama A."/>
            <person name="Aizu T."/>
            <person name="Enomoto A."/>
            <person name="Kondo K."/>
            <person name="Tanaka S."/>
            <person name="Hara Y."/>
            <person name="Koshikawa S."/>
            <person name="Sagara H."/>
            <person name="Miura T."/>
            <person name="Yokobori S."/>
            <person name="Miyagawa K."/>
            <person name="Suzuki Y."/>
            <person name="Kubo T."/>
            <person name="Oyama M."/>
            <person name="Kohara Y."/>
            <person name="Fujiyama A."/>
            <person name="Arakawa K."/>
            <person name="Katayama T."/>
            <person name="Toyoda A."/>
            <person name="Kunieda T."/>
        </authorList>
    </citation>
    <scope>NUCLEOTIDE SEQUENCE [LARGE SCALE GENOMIC DNA]</scope>
    <source>
        <strain evidence="13 14">YOKOZUNA-1</strain>
    </source>
</reference>
<keyword evidence="8" id="KW-0325">Glycoprotein</keyword>
<keyword evidence="5" id="KW-0297">G-protein coupled receptor</keyword>
<keyword evidence="4 11" id="KW-1133">Transmembrane helix</keyword>
<evidence type="ECO:0000256" key="2">
    <source>
        <dbReference type="ARBA" id="ARBA00022475"/>
    </source>
</evidence>
<dbReference type="STRING" id="947166.A0A1D1V4T4"/>
<keyword evidence="7" id="KW-0675">Receptor</keyword>
<comment type="subcellular location">
    <subcellularLocation>
        <location evidence="1">Cell membrane</location>
        <topology evidence="1">Multi-pass membrane protein</topology>
    </subcellularLocation>
</comment>
<proteinExistence type="predicted"/>
<feature type="region of interest" description="Disordered" evidence="10">
    <location>
        <begin position="273"/>
        <end position="293"/>
    </location>
</feature>
<evidence type="ECO:0000259" key="12">
    <source>
        <dbReference type="PROSITE" id="PS50262"/>
    </source>
</evidence>
<organism evidence="13 14">
    <name type="scientific">Ramazzottius varieornatus</name>
    <name type="common">Water bear</name>
    <name type="synonym">Tardigrade</name>
    <dbReference type="NCBI Taxonomy" id="947166"/>
    <lineage>
        <taxon>Eukaryota</taxon>
        <taxon>Metazoa</taxon>
        <taxon>Ecdysozoa</taxon>
        <taxon>Tardigrada</taxon>
        <taxon>Eutardigrada</taxon>
        <taxon>Parachela</taxon>
        <taxon>Hypsibioidea</taxon>
        <taxon>Ramazzottiidae</taxon>
        <taxon>Ramazzottius</taxon>
    </lineage>
</organism>
<keyword evidence="3 11" id="KW-0812">Transmembrane</keyword>
<dbReference type="PRINTS" id="PR00237">
    <property type="entry name" value="GPCRRHODOPSN"/>
</dbReference>
<dbReference type="Gene3D" id="1.20.1070.10">
    <property type="entry name" value="Rhodopsin 7-helix transmembrane proteins"/>
    <property type="match status" value="1"/>
</dbReference>
<evidence type="ECO:0000256" key="9">
    <source>
        <dbReference type="ARBA" id="ARBA00023224"/>
    </source>
</evidence>
<sequence>MAEEEVVCIAVEMASMDSPDRLSDTAQSSNTTYTATSPGHTSLRSHQLISHEVSSNMQHRCHCRRVWLPISFFPKEPAPPQRASRPGLLRGWSWPWLARQRRCSLCQGLKKANTSVTSSFHVVHEDDLSHNNVGSPIVDLTSSSSLSLAPPLHPPSSLLLPHHCSYSHPDGTVPLLDIRLTSSSNSLEQQCETSLNYGATSATTESKSVKKYLFVPKTGRSSSSRRQLDDCRKLRTAPANHKTASFFYRCYCCCTWWPTHGYSLGRPSPAGKKSTSALPASSANGSHLSPGESAVKLSQSQNSFDVKQSLAKRQKISLTKERRAARTLLIVVLVFVICWLPFFVWYVVKPFCPDCPMDERSYNFILWLGFLNSSLNPVIYTIFNLDFRKAFKKMLTGKRSR</sequence>
<dbReference type="InterPro" id="IPR017452">
    <property type="entry name" value="GPCR_Rhodpsn_7TM"/>
</dbReference>
<evidence type="ECO:0000256" key="3">
    <source>
        <dbReference type="ARBA" id="ARBA00022692"/>
    </source>
</evidence>
<evidence type="ECO:0000256" key="4">
    <source>
        <dbReference type="ARBA" id="ARBA00022989"/>
    </source>
</evidence>
<dbReference type="GO" id="GO:0005886">
    <property type="term" value="C:plasma membrane"/>
    <property type="evidence" value="ECO:0007669"/>
    <property type="project" value="UniProtKB-SubCell"/>
</dbReference>
<dbReference type="AlphaFoldDB" id="A0A1D1V4T4"/>
<keyword evidence="2" id="KW-1003">Cell membrane</keyword>
<evidence type="ECO:0000256" key="8">
    <source>
        <dbReference type="ARBA" id="ARBA00023180"/>
    </source>
</evidence>
<dbReference type="InterPro" id="IPR000276">
    <property type="entry name" value="GPCR_Rhodpsn"/>
</dbReference>
<evidence type="ECO:0000256" key="6">
    <source>
        <dbReference type="ARBA" id="ARBA00023136"/>
    </source>
</evidence>
<evidence type="ECO:0000256" key="7">
    <source>
        <dbReference type="ARBA" id="ARBA00023170"/>
    </source>
</evidence>
<feature type="region of interest" description="Disordered" evidence="10">
    <location>
        <begin position="19"/>
        <end position="41"/>
    </location>
</feature>
<comment type="caution">
    <text evidence="13">The sequence shown here is derived from an EMBL/GenBank/DDBJ whole genome shotgun (WGS) entry which is preliminary data.</text>
</comment>
<accession>A0A1D1V4T4</accession>
<keyword evidence="6 11" id="KW-0472">Membrane</keyword>
<feature type="transmembrane region" description="Helical" evidence="11">
    <location>
        <begin position="364"/>
        <end position="385"/>
    </location>
</feature>
<evidence type="ECO:0000256" key="5">
    <source>
        <dbReference type="ARBA" id="ARBA00023040"/>
    </source>
</evidence>
<evidence type="ECO:0000256" key="1">
    <source>
        <dbReference type="ARBA" id="ARBA00004651"/>
    </source>
</evidence>
<dbReference type="PANTHER" id="PTHR24248:SF174">
    <property type="entry name" value="TYRAMINE_OCTOPAMINE RECEPTOR"/>
    <property type="match status" value="1"/>
</dbReference>
<feature type="compositionally biased region" description="Polar residues" evidence="10">
    <location>
        <begin position="24"/>
        <end position="41"/>
    </location>
</feature>
<feature type="domain" description="G-protein coupled receptors family 1 profile" evidence="12">
    <location>
        <begin position="306"/>
        <end position="380"/>
    </location>
</feature>
<keyword evidence="9" id="KW-0807">Transducer</keyword>
<feature type="transmembrane region" description="Helical" evidence="11">
    <location>
        <begin position="328"/>
        <end position="348"/>
    </location>
</feature>
<dbReference type="PROSITE" id="PS50262">
    <property type="entry name" value="G_PROTEIN_RECEP_F1_2"/>
    <property type="match status" value="1"/>
</dbReference>
<dbReference type="GO" id="GO:0004930">
    <property type="term" value="F:G protein-coupled receptor activity"/>
    <property type="evidence" value="ECO:0007669"/>
    <property type="project" value="UniProtKB-KW"/>
</dbReference>